<organism evidence="1 2">
    <name type="scientific">Paraburkholderia ultramafica</name>
    <dbReference type="NCBI Taxonomy" id="1544867"/>
    <lineage>
        <taxon>Bacteria</taxon>
        <taxon>Pseudomonadati</taxon>
        <taxon>Pseudomonadota</taxon>
        <taxon>Betaproteobacteria</taxon>
        <taxon>Burkholderiales</taxon>
        <taxon>Burkholderiaceae</taxon>
        <taxon>Paraburkholderia</taxon>
    </lineage>
</organism>
<reference evidence="1 2" key="1">
    <citation type="submission" date="2020-04" db="EMBL/GenBank/DDBJ databases">
        <authorList>
            <person name="De Canck E."/>
        </authorList>
    </citation>
    <scope>NUCLEOTIDE SEQUENCE [LARGE SCALE GENOMIC DNA]</scope>
    <source>
        <strain evidence="1 2">LMG 28614</strain>
    </source>
</reference>
<sequence>MDLPTRRVYRYFMSDALPLCTCDAGFAHPLALQDNDMFYSTMYRHAGTQEIAMFIYSIRYRDVCGRWSVAFIQAASQSDAEAIATRRYGAFHSASRTGSQAA</sequence>
<dbReference type="AlphaFoldDB" id="A0A6S7BT84"/>
<dbReference type="Proteomes" id="UP000494365">
    <property type="component" value="Unassembled WGS sequence"/>
</dbReference>
<keyword evidence="2" id="KW-1185">Reference proteome</keyword>
<evidence type="ECO:0000313" key="1">
    <source>
        <dbReference type="EMBL" id="CAB3798622.1"/>
    </source>
</evidence>
<name>A0A6S7BT84_9BURK</name>
<evidence type="ECO:0000313" key="2">
    <source>
        <dbReference type="Proteomes" id="UP000494365"/>
    </source>
</evidence>
<accession>A0A6S7BT84</accession>
<protein>
    <submittedName>
        <fullName evidence="1">Uncharacterized protein</fullName>
    </submittedName>
</protein>
<proteinExistence type="predicted"/>
<gene>
    <name evidence="1" type="ORF">LMG28614_04804</name>
</gene>
<dbReference type="EMBL" id="CADIKK010000024">
    <property type="protein sequence ID" value="CAB3798622.1"/>
    <property type="molecule type" value="Genomic_DNA"/>
</dbReference>